<feature type="transmembrane region" description="Helical" evidence="6">
    <location>
        <begin position="62"/>
        <end position="83"/>
    </location>
</feature>
<gene>
    <name evidence="7" type="ORF">OH76DRAFT_1447233</name>
</gene>
<evidence type="ECO:0000313" key="7">
    <source>
        <dbReference type="EMBL" id="RDX43366.1"/>
    </source>
</evidence>
<keyword evidence="5 6" id="KW-0472">Membrane</keyword>
<protein>
    <recommendedName>
        <fullName evidence="6">Copper transport protein</fullName>
    </recommendedName>
</protein>
<evidence type="ECO:0000256" key="2">
    <source>
        <dbReference type="ARBA" id="ARBA00006921"/>
    </source>
</evidence>
<keyword evidence="8" id="KW-1185">Reference proteome</keyword>
<keyword evidence="3 6" id="KW-0812">Transmembrane</keyword>
<dbReference type="AlphaFoldDB" id="A0A371CSW0"/>
<dbReference type="Proteomes" id="UP000256964">
    <property type="component" value="Unassembled WGS sequence"/>
</dbReference>
<dbReference type="PANTHER" id="PTHR12483:SF73">
    <property type="entry name" value="COPPER TRANSPORT PROTEIN CTR3"/>
    <property type="match status" value="1"/>
</dbReference>
<reference evidence="7 8" key="1">
    <citation type="journal article" date="2018" name="Biotechnol. Biofuels">
        <title>Integrative visual omics of the white-rot fungus Polyporus brumalis exposes the biotechnological potential of its oxidative enzymes for delignifying raw plant biomass.</title>
        <authorList>
            <person name="Miyauchi S."/>
            <person name="Rancon A."/>
            <person name="Drula E."/>
            <person name="Hage H."/>
            <person name="Chaduli D."/>
            <person name="Favel A."/>
            <person name="Grisel S."/>
            <person name="Henrissat B."/>
            <person name="Herpoel-Gimbert I."/>
            <person name="Ruiz-Duenas F.J."/>
            <person name="Chevret D."/>
            <person name="Hainaut M."/>
            <person name="Lin J."/>
            <person name="Wang M."/>
            <person name="Pangilinan J."/>
            <person name="Lipzen A."/>
            <person name="Lesage-Meessen L."/>
            <person name="Navarro D."/>
            <person name="Riley R."/>
            <person name="Grigoriev I.V."/>
            <person name="Zhou S."/>
            <person name="Raouche S."/>
            <person name="Rosso M.N."/>
        </authorList>
    </citation>
    <scope>NUCLEOTIDE SEQUENCE [LARGE SCALE GENOMIC DNA]</scope>
    <source>
        <strain evidence="7 8">BRFM 1820</strain>
    </source>
</reference>
<dbReference type="STRING" id="139420.A0A371CSW0"/>
<dbReference type="OrthoDB" id="161814at2759"/>
<evidence type="ECO:0000256" key="3">
    <source>
        <dbReference type="ARBA" id="ARBA00022692"/>
    </source>
</evidence>
<keyword evidence="6" id="KW-0406">Ion transport</keyword>
<keyword evidence="6" id="KW-0186">Copper</keyword>
<evidence type="ECO:0000256" key="4">
    <source>
        <dbReference type="ARBA" id="ARBA00022989"/>
    </source>
</evidence>
<dbReference type="GO" id="GO:0016020">
    <property type="term" value="C:membrane"/>
    <property type="evidence" value="ECO:0007669"/>
    <property type="project" value="UniProtKB-SubCell"/>
</dbReference>
<comment type="subcellular location">
    <subcellularLocation>
        <location evidence="1 6">Membrane</location>
        <topology evidence="1 6">Multi-pass membrane protein</topology>
    </subcellularLocation>
</comment>
<comment type="similarity">
    <text evidence="2 6">Belongs to the copper transporter (Ctr) (TC 1.A.56) family. SLC31A subfamily.</text>
</comment>
<dbReference type="GO" id="GO:0005375">
    <property type="term" value="F:copper ion transmembrane transporter activity"/>
    <property type="evidence" value="ECO:0007669"/>
    <property type="project" value="UniProtKB-UniRule"/>
</dbReference>
<dbReference type="InterPro" id="IPR007274">
    <property type="entry name" value="Cop_transporter"/>
</dbReference>
<evidence type="ECO:0000256" key="6">
    <source>
        <dbReference type="RuleBase" id="RU367022"/>
    </source>
</evidence>
<keyword evidence="6" id="KW-0813">Transport</keyword>
<keyword evidence="6" id="KW-0187">Copper transport</keyword>
<feature type="transmembrane region" description="Helical" evidence="6">
    <location>
        <begin position="170"/>
        <end position="188"/>
    </location>
</feature>
<evidence type="ECO:0000313" key="8">
    <source>
        <dbReference type="Proteomes" id="UP000256964"/>
    </source>
</evidence>
<organism evidence="7 8">
    <name type="scientific">Lentinus brumalis</name>
    <dbReference type="NCBI Taxonomy" id="2498619"/>
    <lineage>
        <taxon>Eukaryota</taxon>
        <taxon>Fungi</taxon>
        <taxon>Dikarya</taxon>
        <taxon>Basidiomycota</taxon>
        <taxon>Agaricomycotina</taxon>
        <taxon>Agaricomycetes</taxon>
        <taxon>Polyporales</taxon>
        <taxon>Polyporaceae</taxon>
        <taxon>Lentinus</taxon>
    </lineage>
</organism>
<dbReference type="EMBL" id="KZ857466">
    <property type="protein sequence ID" value="RDX43366.1"/>
    <property type="molecule type" value="Genomic_DNA"/>
</dbReference>
<accession>A0A371CSW0</accession>
<dbReference type="Pfam" id="PF04145">
    <property type="entry name" value="Ctr"/>
    <property type="match status" value="1"/>
</dbReference>
<evidence type="ECO:0000256" key="1">
    <source>
        <dbReference type="ARBA" id="ARBA00004141"/>
    </source>
</evidence>
<evidence type="ECO:0000256" key="5">
    <source>
        <dbReference type="ARBA" id="ARBA00023136"/>
    </source>
</evidence>
<name>A0A371CSW0_9APHY</name>
<sequence length="206" mass="21980">MDMSGMSSHTATATATSASASATGAAMSMGGMGGSSSCKISMLWNWYTVDSCFIARSWHVTSKGAFAGSCIGVIFLVIALELLRRLQREFDRYLHRVNGTAAASCCSPGTADGSDVASNKGLGVQVPTLVRSAGVGRLRLWQQLARAALCTVQFAVGYFVMLLAMYYNGYIIICIFIGAFLGAAMFQWDTYYACNDGPETRDSCCN</sequence>
<dbReference type="PANTHER" id="PTHR12483">
    <property type="entry name" value="SOLUTE CARRIER FAMILY 31 COPPER TRANSPORTERS"/>
    <property type="match status" value="1"/>
</dbReference>
<proteinExistence type="inferred from homology"/>
<keyword evidence="4 6" id="KW-1133">Transmembrane helix</keyword>